<protein>
    <submittedName>
        <fullName evidence="1">Uncharacterized protein</fullName>
    </submittedName>
</protein>
<name>A0A0G0VKI0_9BACT</name>
<evidence type="ECO:0000313" key="1">
    <source>
        <dbReference type="EMBL" id="KKR72420.1"/>
    </source>
</evidence>
<comment type="caution">
    <text evidence="1">The sequence shown here is derived from an EMBL/GenBank/DDBJ whole genome shotgun (WGS) entry which is preliminary data.</text>
</comment>
<reference evidence="1 2" key="1">
    <citation type="journal article" date="2015" name="Nature">
        <title>rRNA introns, odd ribosomes, and small enigmatic genomes across a large radiation of phyla.</title>
        <authorList>
            <person name="Brown C.T."/>
            <person name="Hug L.A."/>
            <person name="Thomas B.C."/>
            <person name="Sharon I."/>
            <person name="Castelle C.J."/>
            <person name="Singh A."/>
            <person name="Wilkins M.J."/>
            <person name="Williams K.H."/>
            <person name="Banfield J.F."/>
        </authorList>
    </citation>
    <scope>NUCLEOTIDE SEQUENCE [LARGE SCALE GENOMIC DNA]</scope>
</reference>
<dbReference type="EMBL" id="LBZO01000040">
    <property type="protein sequence ID" value="KKR72420.1"/>
    <property type="molecule type" value="Genomic_DNA"/>
</dbReference>
<proteinExistence type="predicted"/>
<evidence type="ECO:0000313" key="2">
    <source>
        <dbReference type="Proteomes" id="UP000034013"/>
    </source>
</evidence>
<accession>A0A0G0VKI0</accession>
<organism evidence="1 2">
    <name type="scientific">Candidatus Woesebacteria bacterium GW2011_GWA2_40_7</name>
    <dbReference type="NCBI Taxonomy" id="1618562"/>
    <lineage>
        <taxon>Bacteria</taxon>
        <taxon>Candidatus Woeseibacteriota</taxon>
    </lineage>
</organism>
<sequence length="51" mass="5790">MSVNSSEIPAEITMDVWEDFAKRGKISDQNNRELFSSKPPLARVELVILLN</sequence>
<dbReference type="Proteomes" id="UP000034013">
    <property type="component" value="Unassembled WGS sequence"/>
</dbReference>
<dbReference type="AlphaFoldDB" id="A0A0G0VKI0"/>
<gene>
    <name evidence="1" type="ORF">UU16_C0040G0008</name>
</gene>